<evidence type="ECO:0008006" key="4">
    <source>
        <dbReference type="Google" id="ProtNLM"/>
    </source>
</evidence>
<keyword evidence="3" id="KW-1185">Reference proteome</keyword>
<keyword evidence="1" id="KW-0378">Hydrolase</keyword>
<dbReference type="Proteomes" id="UP000053259">
    <property type="component" value="Unassembled WGS sequence"/>
</dbReference>
<reference evidence="2 3" key="1">
    <citation type="submission" date="2015-01" db="EMBL/GenBank/DDBJ databases">
        <title>The Genome Sequence of Ochroconis gallopava CBS43764.</title>
        <authorList>
            <consortium name="The Broad Institute Genomics Platform"/>
            <person name="Cuomo C."/>
            <person name="de Hoog S."/>
            <person name="Gorbushina A."/>
            <person name="Stielow B."/>
            <person name="Teixiera M."/>
            <person name="Abouelleil A."/>
            <person name="Chapman S.B."/>
            <person name="Priest M."/>
            <person name="Young S.K."/>
            <person name="Wortman J."/>
            <person name="Nusbaum C."/>
            <person name="Birren B."/>
        </authorList>
    </citation>
    <scope>NUCLEOTIDE SEQUENCE [LARGE SCALE GENOMIC DNA]</scope>
    <source>
        <strain evidence="2 3">CBS 43764</strain>
    </source>
</reference>
<protein>
    <recommendedName>
        <fullName evidence="4">Secretory lipase-domain-containing protein</fullName>
    </recommendedName>
</protein>
<proteinExistence type="predicted"/>
<dbReference type="GO" id="GO:0016042">
    <property type="term" value="P:lipid catabolic process"/>
    <property type="evidence" value="ECO:0007669"/>
    <property type="project" value="UniProtKB-UniRule"/>
</dbReference>
<evidence type="ECO:0000256" key="1">
    <source>
        <dbReference type="ARBA" id="ARBA00022801"/>
    </source>
</evidence>
<organism evidence="2 3">
    <name type="scientific">Verruconis gallopava</name>
    <dbReference type="NCBI Taxonomy" id="253628"/>
    <lineage>
        <taxon>Eukaryota</taxon>
        <taxon>Fungi</taxon>
        <taxon>Dikarya</taxon>
        <taxon>Ascomycota</taxon>
        <taxon>Pezizomycotina</taxon>
        <taxon>Dothideomycetes</taxon>
        <taxon>Pleosporomycetidae</taxon>
        <taxon>Venturiales</taxon>
        <taxon>Sympoventuriaceae</taxon>
        <taxon>Verruconis</taxon>
    </lineage>
</organism>
<dbReference type="HOGENOM" id="CLU_029538_5_0_1"/>
<dbReference type="GeneID" id="27316099"/>
<dbReference type="SUPFAM" id="SSF53474">
    <property type="entry name" value="alpha/beta-Hydrolases"/>
    <property type="match status" value="1"/>
</dbReference>
<dbReference type="InterPro" id="IPR005152">
    <property type="entry name" value="Lipase_secreted"/>
</dbReference>
<dbReference type="InParanoid" id="A0A0D2A0P3"/>
<dbReference type="PANTHER" id="PTHR34853">
    <property type="match status" value="1"/>
</dbReference>
<dbReference type="PANTHER" id="PTHR34853:SF5">
    <property type="entry name" value="LIP-DOMAIN-CONTAINING PROTEIN-RELATED"/>
    <property type="match status" value="1"/>
</dbReference>
<dbReference type="Gene3D" id="1.10.260.130">
    <property type="match status" value="1"/>
</dbReference>
<evidence type="ECO:0000313" key="2">
    <source>
        <dbReference type="EMBL" id="KIW00233.1"/>
    </source>
</evidence>
<dbReference type="GO" id="GO:0004806">
    <property type="term" value="F:triacylglycerol lipase activity"/>
    <property type="evidence" value="ECO:0007669"/>
    <property type="project" value="UniProtKB-UniRule"/>
</dbReference>
<gene>
    <name evidence="2" type="ORF">PV09_08126</name>
</gene>
<dbReference type="EMBL" id="KN847565">
    <property type="protein sequence ID" value="KIW00233.1"/>
    <property type="molecule type" value="Genomic_DNA"/>
</dbReference>
<dbReference type="VEuPathDB" id="FungiDB:PV09_08126"/>
<dbReference type="Pfam" id="PF03583">
    <property type="entry name" value="LIP"/>
    <property type="match status" value="1"/>
</dbReference>
<name>A0A0D2A0P3_9PEZI</name>
<dbReference type="OrthoDB" id="2373480at2759"/>
<accession>A0A0D2A0P3</accession>
<dbReference type="RefSeq" id="XP_016210102.1">
    <property type="nucleotide sequence ID" value="XM_016361982.1"/>
</dbReference>
<dbReference type="AlphaFoldDB" id="A0A0D2A0P3"/>
<sequence>MSPTINPWHRSPAETSTALHQLEKRHPPPPLPGNDTWYAAPDNLTSVPPGGILKWRPAPRPLSLDNVVAIPVKEMYQIQYRTQNAAGTPIANVLTAIIPESPNFNHLFSYIYFSDTPCPNYNPSLEMTLRPCYPMLFTKEQIGPLVEALDQGWIVAVPDDNGPEASFPSGPTMAYTTLDSMRAMLQSEHITGLSSNAIITLNGYSGGGISAAWTGELHPVYAPELDIAGIALGGLVPNFTYLSEFIREGTGYFAWGPITLVGLSHDYPQLSSWLDENLIPEKAADFWLAETLSIQGIADKYTTIPTCSYFTRGCDAWSDEIPSSILYNSTTMGIHSTPKAPWYLYETAADEVSPINLTRALYEKYCAQGATIYYEESQLGLAHATESVVNFPGAFEWMKERHAGVPVSPGCKKVDVSIPTLMSGWPISILEPVIDTLIAEFDGALSPKWTVI</sequence>
<evidence type="ECO:0000313" key="3">
    <source>
        <dbReference type="Proteomes" id="UP000053259"/>
    </source>
</evidence>
<dbReference type="InterPro" id="IPR029058">
    <property type="entry name" value="AB_hydrolase_fold"/>
</dbReference>
<dbReference type="Gene3D" id="3.40.50.1820">
    <property type="entry name" value="alpha/beta hydrolase"/>
    <property type="match status" value="1"/>
</dbReference>